<accession>A0A1D3TXC4</accession>
<feature type="transmembrane region" description="Helical" evidence="1">
    <location>
        <begin position="6"/>
        <end position="29"/>
    </location>
</feature>
<organism evidence="2 3">
    <name type="scientific">Anaerobium acetethylicum</name>
    <dbReference type="NCBI Taxonomy" id="1619234"/>
    <lineage>
        <taxon>Bacteria</taxon>
        <taxon>Bacillati</taxon>
        <taxon>Bacillota</taxon>
        <taxon>Clostridia</taxon>
        <taxon>Lachnospirales</taxon>
        <taxon>Lachnospiraceae</taxon>
        <taxon>Anaerobium</taxon>
    </lineage>
</organism>
<evidence type="ECO:0000313" key="2">
    <source>
        <dbReference type="EMBL" id="SCP98978.1"/>
    </source>
</evidence>
<feature type="transmembrane region" description="Helical" evidence="1">
    <location>
        <begin position="129"/>
        <end position="149"/>
    </location>
</feature>
<protein>
    <submittedName>
        <fullName evidence="2">Uncharacterized protein</fullName>
    </submittedName>
</protein>
<keyword evidence="1" id="KW-1133">Transmembrane helix</keyword>
<name>A0A1D3TXC4_9FIRM</name>
<dbReference type="Proteomes" id="UP000199315">
    <property type="component" value="Unassembled WGS sequence"/>
</dbReference>
<reference evidence="2 3" key="1">
    <citation type="submission" date="2016-09" db="EMBL/GenBank/DDBJ databases">
        <authorList>
            <person name="Capua I."/>
            <person name="De Benedictis P."/>
            <person name="Joannis T."/>
            <person name="Lombin L.H."/>
            <person name="Cattoli G."/>
        </authorList>
    </citation>
    <scope>NUCLEOTIDE SEQUENCE [LARGE SCALE GENOMIC DNA]</scope>
    <source>
        <strain evidence="2 3">GluBS11</strain>
    </source>
</reference>
<feature type="transmembrane region" description="Helical" evidence="1">
    <location>
        <begin position="60"/>
        <end position="79"/>
    </location>
</feature>
<dbReference type="OrthoDB" id="1787445at2"/>
<gene>
    <name evidence="2" type="ORF">SAMN05421730_103010</name>
</gene>
<keyword evidence="1" id="KW-0472">Membrane</keyword>
<keyword evidence="1" id="KW-0812">Transmembrane</keyword>
<evidence type="ECO:0000313" key="3">
    <source>
        <dbReference type="Proteomes" id="UP000199315"/>
    </source>
</evidence>
<feature type="transmembrane region" description="Helical" evidence="1">
    <location>
        <begin position="91"/>
        <end position="109"/>
    </location>
</feature>
<sequence length="165" mass="18441">MEVLKIIIFEYLLGYVLQGFTITLGVYAFNRWRIELKPYVLASALVIVGSYFVRLLPIGFGVHAILNVLFLFLICTFFLQMPAHTTVRSALLATVLLVVCEMIDTWIMVTVFGIEKFEKLMLVPSQKAILGVPGSLLFVILTGIAYLVLNNPRKRKGESIGEVSA</sequence>
<keyword evidence="3" id="KW-1185">Reference proteome</keyword>
<dbReference type="EMBL" id="FMKA01000030">
    <property type="protein sequence ID" value="SCP98978.1"/>
    <property type="molecule type" value="Genomic_DNA"/>
</dbReference>
<dbReference type="STRING" id="1619234.SAMN05421730_103010"/>
<evidence type="ECO:0000256" key="1">
    <source>
        <dbReference type="SAM" id="Phobius"/>
    </source>
</evidence>
<dbReference type="AlphaFoldDB" id="A0A1D3TXC4"/>
<proteinExistence type="predicted"/>
<dbReference type="RefSeq" id="WP_091236223.1">
    <property type="nucleotide sequence ID" value="NZ_FMKA01000030.1"/>
</dbReference>